<feature type="transmembrane region" description="Helical" evidence="6">
    <location>
        <begin position="291"/>
        <end position="309"/>
    </location>
</feature>
<evidence type="ECO:0000256" key="1">
    <source>
        <dbReference type="ARBA" id="ARBA00004141"/>
    </source>
</evidence>
<dbReference type="PANTHER" id="PTHR21236:SF1">
    <property type="entry name" value="PROTEIN YIPF6"/>
    <property type="match status" value="1"/>
</dbReference>
<dbReference type="InterPro" id="IPR006977">
    <property type="entry name" value="Yip1_dom"/>
</dbReference>
<dbReference type="STRING" id="983966.A0A1E4S5G2"/>
<feature type="domain" description="Yip1" evidence="8">
    <location>
        <begin position="170"/>
        <end position="306"/>
    </location>
</feature>
<evidence type="ECO:0000256" key="3">
    <source>
        <dbReference type="ARBA" id="ARBA00022692"/>
    </source>
</evidence>
<feature type="region of interest" description="Disordered" evidence="7">
    <location>
        <begin position="1"/>
        <end position="53"/>
    </location>
</feature>
<dbReference type="GO" id="GO:0000139">
    <property type="term" value="C:Golgi membrane"/>
    <property type="evidence" value="ECO:0007669"/>
    <property type="project" value="UniProtKB-SubCell"/>
</dbReference>
<feature type="transmembrane region" description="Helical" evidence="6">
    <location>
        <begin position="230"/>
        <end position="254"/>
    </location>
</feature>
<feature type="compositionally biased region" description="Low complexity" evidence="7">
    <location>
        <begin position="34"/>
        <end position="49"/>
    </location>
</feature>
<name>A0A1E4S5G2_CYBJN</name>
<dbReference type="InterPro" id="IPR045231">
    <property type="entry name" value="Yip1/4-like"/>
</dbReference>
<evidence type="ECO:0000256" key="7">
    <source>
        <dbReference type="SAM" id="MobiDB-lite"/>
    </source>
</evidence>
<keyword evidence="5 6" id="KW-0472">Membrane</keyword>
<dbReference type="EMBL" id="KV453927">
    <property type="protein sequence ID" value="ODV74693.1"/>
    <property type="molecule type" value="Genomic_DNA"/>
</dbReference>
<dbReference type="GO" id="GO:0005802">
    <property type="term" value="C:trans-Golgi network"/>
    <property type="evidence" value="ECO:0007669"/>
    <property type="project" value="TreeGrafter"/>
</dbReference>
<dbReference type="GO" id="GO:0006888">
    <property type="term" value="P:endoplasmic reticulum to Golgi vesicle-mediated transport"/>
    <property type="evidence" value="ECO:0007669"/>
    <property type="project" value="InterPro"/>
</dbReference>
<evidence type="ECO:0000313" key="10">
    <source>
        <dbReference type="Proteomes" id="UP000094389"/>
    </source>
</evidence>
<evidence type="ECO:0000313" key="9">
    <source>
        <dbReference type="EMBL" id="ODV74693.1"/>
    </source>
</evidence>
<accession>A0A1E4S5G2</accession>
<keyword evidence="10" id="KW-1185">Reference proteome</keyword>
<dbReference type="Pfam" id="PF04893">
    <property type="entry name" value="Yip1"/>
    <property type="match status" value="1"/>
</dbReference>
<gene>
    <name evidence="9" type="ORF">CYBJADRAFT_60373</name>
</gene>
<evidence type="ECO:0000256" key="5">
    <source>
        <dbReference type="ARBA" id="ARBA00023136"/>
    </source>
</evidence>
<protein>
    <recommendedName>
        <fullName evidence="6">Protein YIP</fullName>
    </recommendedName>
</protein>
<proteinExistence type="inferred from homology"/>
<dbReference type="OrthoDB" id="411251at2759"/>
<feature type="transmembrane region" description="Helical" evidence="6">
    <location>
        <begin position="176"/>
        <end position="193"/>
    </location>
</feature>
<sequence>MSKKWKPVAVNPDEADDFELEPDTIEPDVETPVQPQQKASSTQAQQQSQGQGGSSSFFNFSNFVSPNIDLSQSFNPLLKNEQVREHAFTGGDTLDEPVWKTLERDFKAIGQRLLSVMWPASLSKLAKIQQHNLLIAARNSGINVGINFDQLGQDLEQDIANTPLDDSDLKKLAWDLWGPLLFTLVFAVILGLMSPEANSSEVFSGVFAIVWSTLAVIAVNIQLLGGTISFFNALSTTGYAMFPLLLLAITSIFIKWSFIRFILYVILVAWSVYAATVNLKVHGVLPGRVFLAIYPVGLVYATLGWLCVIT</sequence>
<reference evidence="9 10" key="1">
    <citation type="journal article" date="2016" name="Proc. Natl. Acad. Sci. U.S.A.">
        <title>Comparative genomics of biotechnologically important yeasts.</title>
        <authorList>
            <person name="Riley R."/>
            <person name="Haridas S."/>
            <person name="Wolfe K.H."/>
            <person name="Lopes M.R."/>
            <person name="Hittinger C.T."/>
            <person name="Goeker M."/>
            <person name="Salamov A.A."/>
            <person name="Wisecaver J.H."/>
            <person name="Long T.M."/>
            <person name="Calvey C.H."/>
            <person name="Aerts A.L."/>
            <person name="Barry K.W."/>
            <person name="Choi C."/>
            <person name="Clum A."/>
            <person name="Coughlan A.Y."/>
            <person name="Deshpande S."/>
            <person name="Douglass A.P."/>
            <person name="Hanson S.J."/>
            <person name="Klenk H.-P."/>
            <person name="LaButti K.M."/>
            <person name="Lapidus A."/>
            <person name="Lindquist E.A."/>
            <person name="Lipzen A.M."/>
            <person name="Meier-Kolthoff J.P."/>
            <person name="Ohm R.A."/>
            <person name="Otillar R.P."/>
            <person name="Pangilinan J.L."/>
            <person name="Peng Y."/>
            <person name="Rokas A."/>
            <person name="Rosa C.A."/>
            <person name="Scheuner C."/>
            <person name="Sibirny A.A."/>
            <person name="Slot J.C."/>
            <person name="Stielow J.B."/>
            <person name="Sun H."/>
            <person name="Kurtzman C.P."/>
            <person name="Blackwell M."/>
            <person name="Grigoriev I.V."/>
            <person name="Jeffries T.W."/>
        </authorList>
    </citation>
    <scope>NUCLEOTIDE SEQUENCE [LARGE SCALE GENOMIC DNA]</scope>
    <source>
        <strain evidence="10">ATCC 18201 / CBS 1600 / BCRC 20928 / JCM 3617 / NBRC 0987 / NRRL Y-1542</strain>
    </source>
</reference>
<evidence type="ECO:0000256" key="2">
    <source>
        <dbReference type="ARBA" id="ARBA00010596"/>
    </source>
</evidence>
<dbReference type="AlphaFoldDB" id="A0A1E4S5G2"/>
<comment type="subcellular location">
    <subcellularLocation>
        <location evidence="6">Golgi apparatus membrane</location>
        <topology evidence="6">Multi-pass membrane protein</topology>
    </subcellularLocation>
    <subcellularLocation>
        <location evidence="1">Membrane</location>
        <topology evidence="1">Multi-pass membrane protein</topology>
    </subcellularLocation>
</comment>
<dbReference type="PANTHER" id="PTHR21236">
    <property type="entry name" value="GOLGI MEMBRANE PROTEIN YIP1"/>
    <property type="match status" value="1"/>
</dbReference>
<feature type="compositionally biased region" description="Acidic residues" evidence="7">
    <location>
        <begin position="13"/>
        <end position="29"/>
    </location>
</feature>
<evidence type="ECO:0000256" key="6">
    <source>
        <dbReference type="RuleBase" id="RU361264"/>
    </source>
</evidence>
<evidence type="ECO:0000256" key="4">
    <source>
        <dbReference type="ARBA" id="ARBA00022989"/>
    </source>
</evidence>
<keyword evidence="3 6" id="KW-0812">Transmembrane</keyword>
<evidence type="ECO:0000259" key="8">
    <source>
        <dbReference type="Pfam" id="PF04893"/>
    </source>
</evidence>
<dbReference type="GeneID" id="30992204"/>
<keyword evidence="4 6" id="KW-1133">Transmembrane helix</keyword>
<comment type="similarity">
    <text evidence="2 6">Belongs to the YIP1 family.</text>
</comment>
<feature type="transmembrane region" description="Helical" evidence="6">
    <location>
        <begin position="261"/>
        <end position="279"/>
    </location>
</feature>
<dbReference type="OMA" id="GHTINEE"/>
<organism evidence="9 10">
    <name type="scientific">Cyberlindnera jadinii (strain ATCC 18201 / CBS 1600 / BCRC 20928 / JCM 3617 / NBRC 0987 / NRRL Y-1542)</name>
    <name type="common">Torula yeast</name>
    <name type="synonym">Candida utilis</name>
    <dbReference type="NCBI Taxonomy" id="983966"/>
    <lineage>
        <taxon>Eukaryota</taxon>
        <taxon>Fungi</taxon>
        <taxon>Dikarya</taxon>
        <taxon>Ascomycota</taxon>
        <taxon>Saccharomycotina</taxon>
        <taxon>Saccharomycetes</taxon>
        <taxon>Phaffomycetales</taxon>
        <taxon>Phaffomycetaceae</taxon>
        <taxon>Cyberlindnera</taxon>
    </lineage>
</organism>
<dbReference type="Proteomes" id="UP000094389">
    <property type="component" value="Unassembled WGS sequence"/>
</dbReference>
<feature type="transmembrane region" description="Helical" evidence="6">
    <location>
        <begin position="205"/>
        <end position="224"/>
    </location>
</feature>
<dbReference type="RefSeq" id="XP_020071732.1">
    <property type="nucleotide sequence ID" value="XM_020217808.1"/>
</dbReference>